<dbReference type="OrthoDB" id="4242083at2"/>
<dbReference type="Proteomes" id="UP000256485">
    <property type="component" value="Unassembled WGS sequence"/>
</dbReference>
<name>A0A3D9V9B2_THECX</name>
<keyword evidence="2" id="KW-1185">Reference proteome</keyword>
<comment type="caution">
    <text evidence="1">The sequence shown here is derived from an EMBL/GenBank/DDBJ whole genome shotgun (WGS) entry which is preliminary data.</text>
</comment>
<organism evidence="1 2">
    <name type="scientific">Thermasporomyces composti</name>
    <dbReference type="NCBI Taxonomy" id="696763"/>
    <lineage>
        <taxon>Bacteria</taxon>
        <taxon>Bacillati</taxon>
        <taxon>Actinomycetota</taxon>
        <taxon>Actinomycetes</taxon>
        <taxon>Propionibacteriales</taxon>
        <taxon>Nocardioidaceae</taxon>
        <taxon>Thermasporomyces</taxon>
    </lineage>
</organism>
<sequence>MTRRGTLLVPVAGLSGVVYPAGTAVVVRGRGATVDGFVDGDWLPLHWYEFAEGGQSAD</sequence>
<dbReference type="AlphaFoldDB" id="A0A3D9V9B2"/>
<gene>
    <name evidence="1" type="ORF">DFJ64_3549</name>
</gene>
<dbReference type="RefSeq" id="WP_115851432.1">
    <property type="nucleotide sequence ID" value="NZ_QTUC01000001.1"/>
</dbReference>
<reference evidence="1 2" key="1">
    <citation type="submission" date="2018-08" db="EMBL/GenBank/DDBJ databases">
        <title>Sequencing the genomes of 1000 actinobacteria strains.</title>
        <authorList>
            <person name="Klenk H.-P."/>
        </authorList>
    </citation>
    <scope>NUCLEOTIDE SEQUENCE [LARGE SCALE GENOMIC DNA]</scope>
    <source>
        <strain evidence="1 2">DSM 22891</strain>
    </source>
</reference>
<proteinExistence type="predicted"/>
<evidence type="ECO:0000313" key="1">
    <source>
        <dbReference type="EMBL" id="REF38079.1"/>
    </source>
</evidence>
<accession>A0A3D9V9B2</accession>
<protein>
    <submittedName>
        <fullName evidence="1">Uncharacterized protein</fullName>
    </submittedName>
</protein>
<evidence type="ECO:0000313" key="2">
    <source>
        <dbReference type="Proteomes" id="UP000256485"/>
    </source>
</evidence>
<dbReference type="EMBL" id="QTUC01000001">
    <property type="protein sequence ID" value="REF38079.1"/>
    <property type="molecule type" value="Genomic_DNA"/>
</dbReference>